<feature type="signal peptide" evidence="2">
    <location>
        <begin position="1"/>
        <end position="19"/>
    </location>
</feature>
<dbReference type="Pfam" id="PF17963">
    <property type="entry name" value="Big_9"/>
    <property type="match status" value="1"/>
</dbReference>
<dbReference type="InterPro" id="IPR011050">
    <property type="entry name" value="Pectin_lyase_fold/virulence"/>
</dbReference>
<keyword evidence="2" id="KW-0732">Signal</keyword>
<keyword evidence="4" id="KW-1185">Reference proteome</keyword>
<gene>
    <name evidence="3" type="primary">rbtA</name>
    <name evidence="3" type="ORF">D7V21_13450</name>
</gene>
<dbReference type="NCBIfam" id="TIGR04214">
    <property type="entry name" value="CSLREA_Nterm"/>
    <property type="match status" value="1"/>
</dbReference>
<feature type="chain" id="PRO_5017448810" evidence="2">
    <location>
        <begin position="20"/>
        <end position="602"/>
    </location>
</feature>
<evidence type="ECO:0000313" key="3">
    <source>
        <dbReference type="EMBL" id="RKG31676.1"/>
    </source>
</evidence>
<keyword evidence="1" id="KW-0472">Membrane</keyword>
<keyword evidence="1" id="KW-0812">Transmembrane</keyword>
<dbReference type="NCBIfam" id="TIGR04212">
    <property type="entry name" value="GlyGly_RbtA"/>
    <property type="match status" value="1"/>
</dbReference>
<evidence type="ECO:0000313" key="4">
    <source>
        <dbReference type="Proteomes" id="UP000269001"/>
    </source>
</evidence>
<protein>
    <submittedName>
        <fullName evidence="3">Rhombotarget A</fullName>
    </submittedName>
</protein>
<comment type="caution">
    <text evidence="3">The sequence shown here is derived from an EMBL/GenBank/DDBJ whole genome shotgun (WGS) entry which is preliminary data.</text>
</comment>
<keyword evidence="1" id="KW-1133">Transmembrane helix</keyword>
<dbReference type="Gene3D" id="2.60.40.3440">
    <property type="match status" value="1"/>
</dbReference>
<feature type="transmembrane region" description="Helical" evidence="1">
    <location>
        <begin position="583"/>
        <end position="600"/>
    </location>
</feature>
<dbReference type="InterPro" id="IPR026454">
    <property type="entry name" value="Rhombotarget_A"/>
</dbReference>
<dbReference type="InterPro" id="IPR026457">
    <property type="entry name" value="CSLREA_Nterm"/>
</dbReference>
<dbReference type="RefSeq" id="WP_120370977.1">
    <property type="nucleotide sequence ID" value="NZ_RAXU01000019.1"/>
</dbReference>
<dbReference type="EMBL" id="RAXU01000019">
    <property type="protein sequence ID" value="RKG31676.1"/>
    <property type="molecule type" value="Genomic_DNA"/>
</dbReference>
<evidence type="ECO:0000256" key="1">
    <source>
        <dbReference type="SAM" id="Phobius"/>
    </source>
</evidence>
<reference evidence="3 4" key="1">
    <citation type="submission" date="2018-09" db="EMBL/GenBank/DDBJ databases">
        <title>The draft genome of Acinetobacter spp. strains.</title>
        <authorList>
            <person name="Qin J."/>
            <person name="Feng Y."/>
            <person name="Zong Z."/>
        </authorList>
    </citation>
    <scope>NUCLEOTIDE SEQUENCE [LARGE SCALE GENOMIC DNA]</scope>
    <source>
        <strain evidence="3 4">WCHAc060096</strain>
    </source>
</reference>
<dbReference type="SUPFAM" id="SSF51126">
    <property type="entry name" value="Pectin lyase-like"/>
    <property type="match status" value="1"/>
</dbReference>
<dbReference type="Proteomes" id="UP000269001">
    <property type="component" value="Unassembled WGS sequence"/>
</dbReference>
<proteinExistence type="predicted"/>
<evidence type="ECO:0000256" key="2">
    <source>
        <dbReference type="SAM" id="SignalP"/>
    </source>
</evidence>
<accession>A0A3A8EDU4</accession>
<name>A0A3A8EDU4_9GAMM</name>
<dbReference type="AlphaFoldDB" id="A0A3A8EDU4"/>
<organism evidence="3 4">
    <name type="scientific">Acinetobacter guerrae</name>
    <dbReference type="NCBI Taxonomy" id="1843371"/>
    <lineage>
        <taxon>Bacteria</taxon>
        <taxon>Pseudomonadati</taxon>
        <taxon>Pseudomonadota</taxon>
        <taxon>Gammaproteobacteria</taxon>
        <taxon>Moraxellales</taxon>
        <taxon>Moraxellaceae</taxon>
        <taxon>Acinetobacter</taxon>
    </lineage>
</organism>
<sequence>MLKRGIGVGLLLVAGHAYSAGEIIVNTTADEVKNDSLCSLREAVEYINQGMPEAGYNGCGGKDSTAVVLLEKQKTYELNSQIKIQKALQLKTTYDTSVGENQYGLNNATIKMVGNDRIFYVYDDNTDSAQYNVALLEVNLEGNPNSTINNGGLIFNREVLGLQYVKLINGHATVNGGAIYNEGVSTDKSAGYITAVNVFFQNNTASQGAVIYSELPRFQLYQTVLRDNKATGVDKPTLLYSATAFDDDSTSGNASSRLYGLKNSTIFNNTGYIANVRDGMIINNITMIRNNSGLYLQGPKGDAYVSNSIIVENGSANCVFAEGDKTSLINNLTNTSDCGSGTATDPNVNVGANKLLAGEIEGKCDAAPADGLLCPYYLPEKQFLGFFKPRLLMSYNTLTDSLIVNRGRVLSDGTNITSLSSCEASDQRGKTRSTKELCDIGAIELIIDADSITPVGQDILYGETAKFSIADQLADGELLPASECEGLLGKREDGKAWQAGCLQIVQTNTPSKGTLTLDQEGNVTYVPNGNWHGSDEFKLRVMTTITRFSDSIGNRYIDIPGKIVQDPPNDFESKKVKTSGGSFGYGMLVALLGLVGLRRFKK</sequence>